<feature type="transmembrane region" description="Helical" evidence="6">
    <location>
        <begin position="94"/>
        <end position="123"/>
    </location>
</feature>
<dbReference type="GO" id="GO:0022857">
    <property type="term" value="F:transmembrane transporter activity"/>
    <property type="evidence" value="ECO:0007669"/>
    <property type="project" value="InterPro"/>
</dbReference>
<comment type="subcellular location">
    <subcellularLocation>
        <location evidence="1">Membrane</location>
        <topology evidence="1">Multi-pass membrane protein</topology>
    </subcellularLocation>
</comment>
<keyword evidence="4 6" id="KW-1133">Transmembrane helix</keyword>
<evidence type="ECO:0000313" key="7">
    <source>
        <dbReference type="EMBL" id="KEQ68729.1"/>
    </source>
</evidence>
<dbReference type="PIRSF" id="PIRSF006060">
    <property type="entry name" value="AA_transporter"/>
    <property type="match status" value="1"/>
</dbReference>
<keyword evidence="8" id="KW-1185">Reference proteome</keyword>
<evidence type="ECO:0000256" key="4">
    <source>
        <dbReference type="ARBA" id="ARBA00022989"/>
    </source>
</evidence>
<dbReference type="InterPro" id="IPR002293">
    <property type="entry name" value="AA/rel_permease1"/>
</dbReference>
<keyword evidence="2" id="KW-0813">Transport</keyword>
<feature type="transmembrane region" description="Helical" evidence="6">
    <location>
        <begin position="406"/>
        <end position="426"/>
    </location>
</feature>
<feature type="transmembrane region" description="Helical" evidence="6">
    <location>
        <begin position="282"/>
        <end position="302"/>
    </location>
</feature>
<accession>A0A074WAX5</accession>
<evidence type="ECO:0000256" key="3">
    <source>
        <dbReference type="ARBA" id="ARBA00022692"/>
    </source>
</evidence>
<feature type="transmembrane region" description="Helical" evidence="6">
    <location>
        <begin position="12"/>
        <end position="34"/>
    </location>
</feature>
<evidence type="ECO:0000256" key="2">
    <source>
        <dbReference type="ARBA" id="ARBA00022448"/>
    </source>
</evidence>
<feature type="transmembrane region" description="Helical" evidence="6">
    <location>
        <begin position="161"/>
        <end position="180"/>
    </location>
</feature>
<evidence type="ECO:0000313" key="8">
    <source>
        <dbReference type="Proteomes" id="UP000027730"/>
    </source>
</evidence>
<dbReference type="GeneID" id="25412525"/>
<dbReference type="GO" id="GO:0016020">
    <property type="term" value="C:membrane"/>
    <property type="evidence" value="ECO:0007669"/>
    <property type="project" value="UniProtKB-SubCell"/>
</dbReference>
<feature type="transmembrane region" description="Helical" evidence="6">
    <location>
        <begin position="239"/>
        <end position="262"/>
    </location>
</feature>
<keyword evidence="3 6" id="KW-0812">Transmembrane</keyword>
<feature type="non-terminal residue" evidence="7">
    <location>
        <position position="1"/>
    </location>
</feature>
<organism evidence="7 8">
    <name type="scientific">Aureobasidium namibiae CBS 147.97</name>
    <dbReference type="NCBI Taxonomy" id="1043004"/>
    <lineage>
        <taxon>Eukaryota</taxon>
        <taxon>Fungi</taxon>
        <taxon>Dikarya</taxon>
        <taxon>Ascomycota</taxon>
        <taxon>Pezizomycotina</taxon>
        <taxon>Dothideomycetes</taxon>
        <taxon>Dothideomycetidae</taxon>
        <taxon>Dothideales</taxon>
        <taxon>Saccotheciaceae</taxon>
        <taxon>Aureobasidium</taxon>
    </lineage>
</organism>
<proteinExistence type="predicted"/>
<dbReference type="EMBL" id="KL584726">
    <property type="protein sequence ID" value="KEQ68729.1"/>
    <property type="molecule type" value="Genomic_DNA"/>
</dbReference>
<feature type="transmembrane region" description="Helical" evidence="6">
    <location>
        <begin position="365"/>
        <end position="386"/>
    </location>
</feature>
<keyword evidence="5 6" id="KW-0472">Membrane</keyword>
<evidence type="ECO:0000256" key="1">
    <source>
        <dbReference type="ARBA" id="ARBA00004141"/>
    </source>
</evidence>
<evidence type="ECO:0000256" key="5">
    <source>
        <dbReference type="ARBA" id="ARBA00023136"/>
    </source>
</evidence>
<dbReference type="PANTHER" id="PTHR45649">
    <property type="entry name" value="AMINO-ACID PERMEASE BAT1"/>
    <property type="match status" value="1"/>
</dbReference>
<feature type="transmembrane region" description="Helical" evidence="6">
    <location>
        <begin position="129"/>
        <end position="149"/>
    </location>
</feature>
<dbReference type="Gene3D" id="1.20.1740.10">
    <property type="entry name" value="Amino acid/polyamine transporter I"/>
    <property type="match status" value="1"/>
</dbReference>
<reference evidence="7 8" key="1">
    <citation type="journal article" date="2014" name="BMC Genomics">
        <title>Genome sequencing of four Aureobasidium pullulans varieties: biotechnological potential, stress tolerance, and description of new species.</title>
        <authorList>
            <person name="Gostin Ar C."/>
            <person name="Ohm R.A."/>
            <person name="Kogej T."/>
            <person name="Sonjak S."/>
            <person name="Turk M."/>
            <person name="Zajc J."/>
            <person name="Zalar P."/>
            <person name="Grube M."/>
            <person name="Sun H."/>
            <person name="Han J."/>
            <person name="Sharma A."/>
            <person name="Chiniquy J."/>
            <person name="Ngan C.Y."/>
            <person name="Lipzen A."/>
            <person name="Barry K."/>
            <person name="Grigoriev I.V."/>
            <person name="Gunde-Cimerman N."/>
        </authorList>
    </citation>
    <scope>NUCLEOTIDE SEQUENCE [LARGE SCALE GENOMIC DNA]</scope>
    <source>
        <strain evidence="7 8">CBS 147.97</strain>
    </source>
</reference>
<feature type="transmembrane region" description="Helical" evidence="6">
    <location>
        <begin position="438"/>
        <end position="460"/>
    </location>
</feature>
<dbReference type="RefSeq" id="XP_013422898.1">
    <property type="nucleotide sequence ID" value="XM_013567444.1"/>
</dbReference>
<dbReference type="AlphaFoldDB" id="A0A074WAX5"/>
<feature type="transmembrane region" description="Helical" evidence="6">
    <location>
        <begin position="200"/>
        <end position="218"/>
    </location>
</feature>
<evidence type="ECO:0000256" key="6">
    <source>
        <dbReference type="SAM" id="Phobius"/>
    </source>
</evidence>
<protein>
    <submittedName>
        <fullName evidence="7">Amino acid transporter</fullName>
    </submittedName>
</protein>
<dbReference type="OrthoDB" id="2417308at2759"/>
<feature type="transmembrane region" description="Helical" evidence="6">
    <location>
        <begin position="40"/>
        <end position="59"/>
    </location>
</feature>
<dbReference type="STRING" id="1043004.A0A074WAX5"/>
<dbReference type="HOGENOM" id="CLU_004495_2_4_1"/>
<gene>
    <name evidence="7" type="ORF">M436DRAFT_57690</name>
</gene>
<dbReference type="Proteomes" id="UP000027730">
    <property type="component" value="Unassembled WGS sequence"/>
</dbReference>
<sequence>VRRHFSKLNIVALSFNICNSWVAIAASLAIAVSAGGTATLIYGIPLATIAYAATGASLAEMASCYPTAGGQYHFASILAPKRLARGLSYTCGSIAMFSWIALGAAATILATQMLLALVVYYQASYVPQAWHYFVVYQAINVVFLIYNLFALVKTPWVHNVGLLLTLASFVVITITCLVRSEKQDATYVWATMESNTGYPAGVTFLTGFATPCFMFAGLDASLHLAEECTEPEKTVPKALCTTIAIGFVTGFIFAVAMCYGIRDLDSLISTTMPIYELWRQEAGSAAATAFLAALLVINLFVINAVQQTSSHLIWAFGRDNGLVFSKHLAKMHDGLGVPVWSLLANAAVIFIAGCIYLASTAAFNALINTTIILAMISFAIPCLLLMCRGRSEKFLFKDRWFKLPSWLGWVCNATVVVFAIIELVFFDLPTSLPTTGSSMNYTSAVLATMAVFSAINWICYARKHYKGPRIDLAT</sequence>
<feature type="transmembrane region" description="Helical" evidence="6">
    <location>
        <begin position="335"/>
        <end position="359"/>
    </location>
</feature>
<dbReference type="PANTHER" id="PTHR45649:SF24">
    <property type="entry name" value="TRANSPORT PROTEIN, PUTATIVE (AFU_ORTHOLOGUE AFUA_2G15150)-RELATED"/>
    <property type="match status" value="1"/>
</dbReference>
<name>A0A074WAX5_9PEZI</name>
<dbReference type="Pfam" id="PF13520">
    <property type="entry name" value="AA_permease_2"/>
    <property type="match status" value="1"/>
</dbReference>